<dbReference type="GO" id="GO:0070402">
    <property type="term" value="F:NADPH binding"/>
    <property type="evidence" value="ECO:0007669"/>
    <property type="project" value="TreeGrafter"/>
</dbReference>
<gene>
    <name evidence="3" type="ORF">METZ01_LOCUS260519</name>
</gene>
<accession>A0A382J7Y2</accession>
<dbReference type="PANTHER" id="PTHR48106">
    <property type="entry name" value="QUINONE OXIDOREDUCTASE PIG3-RELATED"/>
    <property type="match status" value="1"/>
</dbReference>
<protein>
    <recommendedName>
        <fullName evidence="4">Alcohol dehydrogenase-like C-terminal domain-containing protein</fullName>
    </recommendedName>
</protein>
<dbReference type="EMBL" id="UINC01072202">
    <property type="protein sequence ID" value="SVC07665.1"/>
    <property type="molecule type" value="Genomic_DNA"/>
</dbReference>
<evidence type="ECO:0000256" key="2">
    <source>
        <dbReference type="ARBA" id="ARBA00023002"/>
    </source>
</evidence>
<sequence>ADGGGVNVVLDVGGASHLARNLDVLAPQGRLVLLALLGGSDSGIDLGLVLRKRLHLIGSTLRSRPIPEKGDIIAGFRAQFWDALVAGRIEPVIDRVIPVQEAGAAHAVIAGNTTIGKVILAVRRT</sequence>
<dbReference type="AlphaFoldDB" id="A0A382J7Y2"/>
<evidence type="ECO:0000313" key="3">
    <source>
        <dbReference type="EMBL" id="SVC07665.1"/>
    </source>
</evidence>
<evidence type="ECO:0008006" key="4">
    <source>
        <dbReference type="Google" id="ProtNLM"/>
    </source>
</evidence>
<dbReference type="Pfam" id="PF13602">
    <property type="entry name" value="ADH_zinc_N_2"/>
    <property type="match status" value="1"/>
</dbReference>
<dbReference type="SUPFAM" id="SSF51735">
    <property type="entry name" value="NAD(P)-binding Rossmann-fold domains"/>
    <property type="match status" value="1"/>
</dbReference>
<feature type="non-terminal residue" evidence="3">
    <location>
        <position position="1"/>
    </location>
</feature>
<keyword evidence="2" id="KW-0560">Oxidoreductase</keyword>
<dbReference type="Gene3D" id="3.40.50.720">
    <property type="entry name" value="NAD(P)-binding Rossmann-like Domain"/>
    <property type="match status" value="1"/>
</dbReference>
<organism evidence="3">
    <name type="scientific">marine metagenome</name>
    <dbReference type="NCBI Taxonomy" id="408172"/>
    <lineage>
        <taxon>unclassified sequences</taxon>
        <taxon>metagenomes</taxon>
        <taxon>ecological metagenomes</taxon>
    </lineage>
</organism>
<name>A0A382J7Y2_9ZZZZ</name>
<dbReference type="InterPro" id="IPR036291">
    <property type="entry name" value="NAD(P)-bd_dom_sf"/>
</dbReference>
<dbReference type="GO" id="GO:0016651">
    <property type="term" value="F:oxidoreductase activity, acting on NAD(P)H"/>
    <property type="evidence" value="ECO:0007669"/>
    <property type="project" value="TreeGrafter"/>
</dbReference>
<keyword evidence="1" id="KW-0521">NADP</keyword>
<dbReference type="PANTHER" id="PTHR48106:SF8">
    <property type="entry name" value="OS02G0805600 PROTEIN"/>
    <property type="match status" value="1"/>
</dbReference>
<reference evidence="3" key="1">
    <citation type="submission" date="2018-05" db="EMBL/GenBank/DDBJ databases">
        <authorList>
            <person name="Lanie J.A."/>
            <person name="Ng W.-L."/>
            <person name="Kazmierczak K.M."/>
            <person name="Andrzejewski T.M."/>
            <person name="Davidsen T.M."/>
            <person name="Wayne K.J."/>
            <person name="Tettelin H."/>
            <person name="Glass J.I."/>
            <person name="Rusch D."/>
            <person name="Podicherti R."/>
            <person name="Tsui H.-C.T."/>
            <person name="Winkler M.E."/>
        </authorList>
    </citation>
    <scope>NUCLEOTIDE SEQUENCE</scope>
</reference>
<proteinExistence type="predicted"/>
<evidence type="ECO:0000256" key="1">
    <source>
        <dbReference type="ARBA" id="ARBA00022857"/>
    </source>
</evidence>
<dbReference type="Gene3D" id="3.90.180.10">
    <property type="entry name" value="Medium-chain alcohol dehydrogenases, catalytic domain"/>
    <property type="match status" value="1"/>
</dbReference>